<dbReference type="GO" id="GO:0000272">
    <property type="term" value="P:polysaccharide catabolic process"/>
    <property type="evidence" value="ECO:0007669"/>
    <property type="project" value="InterPro"/>
</dbReference>
<sequence length="48" mass="5406">MASIKTPESYLLGDINTDGTIDAKDFQILTEHMSIQADWHTAEENEPK</sequence>
<name>X0S2T6_9ZZZZ</name>
<gene>
    <name evidence="1" type="ORF">S01H1_05683</name>
</gene>
<accession>X0S2T6</accession>
<dbReference type="InterPro" id="IPR018247">
    <property type="entry name" value="EF_Hand_1_Ca_BS"/>
</dbReference>
<dbReference type="AlphaFoldDB" id="X0S2T6"/>
<comment type="caution">
    <text evidence="1">The sequence shown here is derived from an EMBL/GenBank/DDBJ whole genome shotgun (WGS) entry which is preliminary data.</text>
</comment>
<dbReference type="InterPro" id="IPR036439">
    <property type="entry name" value="Dockerin_dom_sf"/>
</dbReference>
<evidence type="ECO:0000313" key="1">
    <source>
        <dbReference type="EMBL" id="GAF75393.1"/>
    </source>
</evidence>
<proteinExistence type="predicted"/>
<dbReference type="EMBL" id="BARS01002957">
    <property type="protein sequence ID" value="GAF75393.1"/>
    <property type="molecule type" value="Genomic_DNA"/>
</dbReference>
<protein>
    <recommendedName>
        <fullName evidence="2">Dockerin domain-containing protein</fullName>
    </recommendedName>
</protein>
<organism evidence="1">
    <name type="scientific">marine sediment metagenome</name>
    <dbReference type="NCBI Taxonomy" id="412755"/>
    <lineage>
        <taxon>unclassified sequences</taxon>
        <taxon>metagenomes</taxon>
        <taxon>ecological metagenomes</taxon>
    </lineage>
</organism>
<dbReference type="PROSITE" id="PS00018">
    <property type="entry name" value="EF_HAND_1"/>
    <property type="match status" value="1"/>
</dbReference>
<reference evidence="1" key="1">
    <citation type="journal article" date="2014" name="Front. Microbiol.">
        <title>High frequency of phylogenetically diverse reductive dehalogenase-homologous genes in deep subseafloor sedimentary metagenomes.</title>
        <authorList>
            <person name="Kawai M."/>
            <person name="Futagami T."/>
            <person name="Toyoda A."/>
            <person name="Takaki Y."/>
            <person name="Nishi S."/>
            <person name="Hori S."/>
            <person name="Arai W."/>
            <person name="Tsubouchi T."/>
            <person name="Morono Y."/>
            <person name="Uchiyama I."/>
            <person name="Ito T."/>
            <person name="Fujiyama A."/>
            <person name="Inagaki F."/>
            <person name="Takami H."/>
        </authorList>
    </citation>
    <scope>NUCLEOTIDE SEQUENCE</scope>
    <source>
        <strain evidence="1">Expedition CK06-06</strain>
    </source>
</reference>
<evidence type="ECO:0008006" key="2">
    <source>
        <dbReference type="Google" id="ProtNLM"/>
    </source>
</evidence>
<dbReference type="SUPFAM" id="SSF63446">
    <property type="entry name" value="Type I dockerin domain"/>
    <property type="match status" value="1"/>
</dbReference>